<proteinExistence type="predicted"/>
<name>A0A8K0JR22_9TREE</name>
<gene>
    <name evidence="2" type="ORF">FFLO_01500</name>
</gene>
<feature type="region of interest" description="Disordered" evidence="1">
    <location>
        <begin position="324"/>
        <end position="353"/>
    </location>
</feature>
<sequence>MASPTGNVISEEDYLIFPTHPKFSFEPAEKPVEFDRWVCSGIWVPIEGEGAEAKPELDAFDTPTVDLLPVHQALTEGAVPILPRADAWKISREDGWVEPLGTRKGVWTSENNPFKRTLNAFNQFLKSRETAIFTQHLVFIQNFRDHTGLFKPTHPVPHLPSGFEAWGEARNKKRISEWEEDCWFVRDMEGCLKAFWEGPMSRPGGDRLRVTVYDMFEIVRSFLLYMKHYDVYPAAEEPYLAYELEKCCNLSREVQDKMYVTSILYGSIWARADGWSGLGKTIWAPEIDDELDEDEARKVVDYSAIVVDEEAVLEGMDEVIVQDVKEGGGGDGDVINRDEEAEKRDAGGRSEEEHRETLEAWNQASALETAPFASLPRETALNTLQEMTGRQVDPSDYVVIAKRSGIFPIVSFTHATSSSADSVVQSDSPEIRVGLSRLAVDKRPEGFARLDLVDVDVDGGQEGSFKASVLVDMSENKVVDWDRLTQGAKGLKIRGTLIGVKREEGETIWFLAKIKGVEPGL</sequence>
<dbReference type="EMBL" id="JABELV010000021">
    <property type="protein sequence ID" value="KAG7563068.1"/>
    <property type="molecule type" value="Genomic_DNA"/>
</dbReference>
<dbReference type="Proteomes" id="UP000812966">
    <property type="component" value="Unassembled WGS sequence"/>
</dbReference>
<dbReference type="OrthoDB" id="2593943at2759"/>
<dbReference type="AlphaFoldDB" id="A0A8K0JR22"/>
<accession>A0A8K0JR22</accession>
<evidence type="ECO:0000256" key="1">
    <source>
        <dbReference type="SAM" id="MobiDB-lite"/>
    </source>
</evidence>
<organism evidence="2 3">
    <name type="scientific">Filobasidium floriforme</name>
    <dbReference type="NCBI Taxonomy" id="5210"/>
    <lineage>
        <taxon>Eukaryota</taxon>
        <taxon>Fungi</taxon>
        <taxon>Dikarya</taxon>
        <taxon>Basidiomycota</taxon>
        <taxon>Agaricomycotina</taxon>
        <taxon>Tremellomycetes</taxon>
        <taxon>Filobasidiales</taxon>
        <taxon>Filobasidiaceae</taxon>
        <taxon>Filobasidium</taxon>
    </lineage>
</organism>
<evidence type="ECO:0000313" key="3">
    <source>
        <dbReference type="Proteomes" id="UP000812966"/>
    </source>
</evidence>
<reference evidence="2" key="1">
    <citation type="submission" date="2020-04" db="EMBL/GenBank/DDBJ databases">
        <title>Analysis of mating type loci in Filobasidium floriforme.</title>
        <authorList>
            <person name="Nowrousian M."/>
        </authorList>
    </citation>
    <scope>NUCLEOTIDE SEQUENCE</scope>
    <source>
        <strain evidence="2">CBS 6242</strain>
    </source>
</reference>
<keyword evidence="3" id="KW-1185">Reference proteome</keyword>
<protein>
    <submittedName>
        <fullName evidence="2">Uncharacterized protein</fullName>
    </submittedName>
</protein>
<evidence type="ECO:0000313" key="2">
    <source>
        <dbReference type="EMBL" id="KAG7563068.1"/>
    </source>
</evidence>
<comment type="caution">
    <text evidence="2">The sequence shown here is derived from an EMBL/GenBank/DDBJ whole genome shotgun (WGS) entry which is preliminary data.</text>
</comment>